<evidence type="ECO:0000313" key="2">
    <source>
        <dbReference type="EMBL" id="EDR15339.1"/>
    </source>
</evidence>
<gene>
    <name evidence="2" type="ORF">LACBIDRAFT_301515</name>
</gene>
<dbReference type="KEGG" id="lbc:LACBIDRAFT_301515"/>
<feature type="region of interest" description="Disordered" evidence="1">
    <location>
        <begin position="55"/>
        <end position="74"/>
    </location>
</feature>
<dbReference type="EMBL" id="DS547091">
    <property type="protein sequence ID" value="EDR15339.1"/>
    <property type="molecule type" value="Genomic_DNA"/>
</dbReference>
<organism evidence="3">
    <name type="scientific">Laccaria bicolor (strain S238N-H82 / ATCC MYA-4686)</name>
    <name type="common">Bicoloured deceiver</name>
    <name type="synonym">Laccaria laccata var. bicolor</name>
    <dbReference type="NCBI Taxonomy" id="486041"/>
    <lineage>
        <taxon>Eukaryota</taxon>
        <taxon>Fungi</taxon>
        <taxon>Dikarya</taxon>
        <taxon>Basidiomycota</taxon>
        <taxon>Agaricomycotina</taxon>
        <taxon>Agaricomycetes</taxon>
        <taxon>Agaricomycetidae</taxon>
        <taxon>Agaricales</taxon>
        <taxon>Agaricineae</taxon>
        <taxon>Hydnangiaceae</taxon>
        <taxon>Laccaria</taxon>
    </lineage>
</organism>
<dbReference type="GeneID" id="6069395"/>
<dbReference type="HOGENOM" id="CLU_2688223_0_0_1"/>
<name>B0CNQ2_LACBS</name>
<proteinExistence type="predicted"/>
<dbReference type="RefSeq" id="XP_001873547.1">
    <property type="nucleotide sequence ID" value="XM_001873512.1"/>
</dbReference>
<evidence type="ECO:0000313" key="3">
    <source>
        <dbReference type="Proteomes" id="UP000001194"/>
    </source>
</evidence>
<protein>
    <submittedName>
        <fullName evidence="2">Predicted protein</fullName>
    </submittedName>
</protein>
<accession>B0CNQ2</accession>
<sequence>MWTRSSRYDGELPSVRPQFGTSTLSLSLDRLRWKAHSRLPQLGGAWLSRVQRHERSTSHQGLLPALMSPPRQLA</sequence>
<dbReference type="AlphaFoldDB" id="B0CNQ2"/>
<reference evidence="2 3" key="1">
    <citation type="journal article" date="2008" name="Nature">
        <title>The genome of Laccaria bicolor provides insights into mycorrhizal symbiosis.</title>
        <authorList>
            <person name="Martin F."/>
            <person name="Aerts A."/>
            <person name="Ahren D."/>
            <person name="Brun A."/>
            <person name="Danchin E.G.J."/>
            <person name="Duchaussoy F."/>
            <person name="Gibon J."/>
            <person name="Kohler A."/>
            <person name="Lindquist E."/>
            <person name="Pereda V."/>
            <person name="Salamov A."/>
            <person name="Shapiro H.J."/>
            <person name="Wuyts J."/>
            <person name="Blaudez D."/>
            <person name="Buee M."/>
            <person name="Brokstein P."/>
            <person name="Canbaeck B."/>
            <person name="Cohen D."/>
            <person name="Courty P.E."/>
            <person name="Coutinho P.M."/>
            <person name="Delaruelle C."/>
            <person name="Detter J.C."/>
            <person name="Deveau A."/>
            <person name="DiFazio S."/>
            <person name="Duplessis S."/>
            <person name="Fraissinet-Tachet L."/>
            <person name="Lucic E."/>
            <person name="Frey-Klett P."/>
            <person name="Fourrey C."/>
            <person name="Feussner I."/>
            <person name="Gay G."/>
            <person name="Grimwood J."/>
            <person name="Hoegger P.J."/>
            <person name="Jain P."/>
            <person name="Kilaru S."/>
            <person name="Labbe J."/>
            <person name="Lin Y.C."/>
            <person name="Legue V."/>
            <person name="Le Tacon F."/>
            <person name="Marmeisse R."/>
            <person name="Melayah D."/>
            <person name="Montanini B."/>
            <person name="Muratet M."/>
            <person name="Nehls U."/>
            <person name="Niculita-Hirzel H."/>
            <person name="Oudot-Le Secq M.P."/>
            <person name="Peter M."/>
            <person name="Quesneville H."/>
            <person name="Rajashekar B."/>
            <person name="Reich M."/>
            <person name="Rouhier N."/>
            <person name="Schmutz J."/>
            <person name="Yin T."/>
            <person name="Chalot M."/>
            <person name="Henrissat B."/>
            <person name="Kuees U."/>
            <person name="Lucas S."/>
            <person name="Van de Peer Y."/>
            <person name="Podila G.K."/>
            <person name="Polle A."/>
            <person name="Pukkila P.J."/>
            <person name="Richardson P.M."/>
            <person name="Rouze P."/>
            <person name="Sanders I.R."/>
            <person name="Stajich J.E."/>
            <person name="Tunlid A."/>
            <person name="Tuskan G."/>
            <person name="Grigoriev I.V."/>
        </authorList>
    </citation>
    <scope>NUCLEOTIDE SEQUENCE [LARGE SCALE GENOMIC DNA]</scope>
    <source>
        <strain evidence="3">S238N-H82 / ATCC MYA-4686</strain>
    </source>
</reference>
<dbReference type="Proteomes" id="UP000001194">
    <property type="component" value="Unassembled WGS sequence"/>
</dbReference>
<keyword evidence="3" id="KW-1185">Reference proteome</keyword>
<evidence type="ECO:0000256" key="1">
    <source>
        <dbReference type="SAM" id="MobiDB-lite"/>
    </source>
</evidence>
<dbReference type="InParanoid" id="B0CNQ2"/>